<protein>
    <submittedName>
        <fullName evidence="2">Uncharacterized protein</fullName>
    </submittedName>
</protein>
<dbReference type="AlphaFoldDB" id="A0A7S3R4R2"/>
<evidence type="ECO:0000256" key="1">
    <source>
        <dbReference type="SAM" id="MobiDB-lite"/>
    </source>
</evidence>
<sequence>MKDRRQKYAPKNRTWSHSNPGPPAISETGAMGRWGKSPIVPQDHKSHIAPQRIPRNSAENRVDSAGSYSVEPCKRQQLQFVCLSLLLWVKGRHCWQASTLNSSPPRTKT</sequence>
<proteinExistence type="predicted"/>
<organism evidence="2">
    <name type="scientific">Dunaliella tertiolecta</name>
    <name type="common">Green alga</name>
    <dbReference type="NCBI Taxonomy" id="3047"/>
    <lineage>
        <taxon>Eukaryota</taxon>
        <taxon>Viridiplantae</taxon>
        <taxon>Chlorophyta</taxon>
        <taxon>core chlorophytes</taxon>
        <taxon>Chlorophyceae</taxon>
        <taxon>CS clade</taxon>
        <taxon>Chlamydomonadales</taxon>
        <taxon>Dunaliellaceae</taxon>
        <taxon>Dunaliella</taxon>
    </lineage>
</organism>
<feature type="compositionally biased region" description="Basic residues" evidence="1">
    <location>
        <begin position="1"/>
        <end position="10"/>
    </location>
</feature>
<name>A0A7S3R4R2_DUNTE</name>
<accession>A0A7S3R4R2</accession>
<dbReference type="EMBL" id="HBIP01028611">
    <property type="protein sequence ID" value="CAE0502216.1"/>
    <property type="molecule type" value="Transcribed_RNA"/>
</dbReference>
<gene>
    <name evidence="2" type="ORF">DTER00134_LOCUS17289</name>
</gene>
<feature type="region of interest" description="Disordered" evidence="1">
    <location>
        <begin position="1"/>
        <end position="68"/>
    </location>
</feature>
<evidence type="ECO:0000313" key="2">
    <source>
        <dbReference type="EMBL" id="CAE0502216.1"/>
    </source>
</evidence>
<reference evidence="2" key="1">
    <citation type="submission" date="2021-01" db="EMBL/GenBank/DDBJ databases">
        <authorList>
            <person name="Corre E."/>
            <person name="Pelletier E."/>
            <person name="Niang G."/>
            <person name="Scheremetjew M."/>
            <person name="Finn R."/>
            <person name="Kale V."/>
            <person name="Holt S."/>
            <person name="Cochrane G."/>
            <person name="Meng A."/>
            <person name="Brown T."/>
            <person name="Cohen L."/>
        </authorList>
    </citation>
    <scope>NUCLEOTIDE SEQUENCE</scope>
    <source>
        <strain evidence="2">CCMP1320</strain>
    </source>
</reference>